<feature type="chain" id="PRO_5009289073" evidence="7">
    <location>
        <begin position="25"/>
        <end position="379"/>
    </location>
</feature>
<gene>
    <name evidence="8" type="ORF">SAMN05216334_12415</name>
</gene>
<feature type="transmembrane region" description="Helical" evidence="6">
    <location>
        <begin position="166"/>
        <end position="188"/>
    </location>
</feature>
<evidence type="ECO:0000256" key="2">
    <source>
        <dbReference type="ARBA" id="ARBA00022692"/>
    </source>
</evidence>
<dbReference type="GO" id="GO:0030255">
    <property type="term" value="P:protein secretion by the type IV secretion system"/>
    <property type="evidence" value="ECO:0007669"/>
    <property type="project" value="InterPro"/>
</dbReference>
<feature type="transmembrane region" description="Helical" evidence="6">
    <location>
        <begin position="219"/>
        <end position="240"/>
    </location>
</feature>
<evidence type="ECO:0000256" key="7">
    <source>
        <dbReference type="SAM" id="SignalP"/>
    </source>
</evidence>
<organism evidence="8 9">
    <name type="scientific">Nitrosomonas ureae</name>
    <dbReference type="NCBI Taxonomy" id="44577"/>
    <lineage>
        <taxon>Bacteria</taxon>
        <taxon>Pseudomonadati</taxon>
        <taxon>Pseudomonadota</taxon>
        <taxon>Betaproteobacteria</taxon>
        <taxon>Nitrosomonadales</taxon>
        <taxon>Nitrosomonadaceae</taxon>
        <taxon>Nitrosomonas</taxon>
    </lineage>
</organism>
<sequence length="379" mass="40847">MKKSSLYLFFSALGLMLLSTGAFAELAYIDPVTNQSVLDQVAQKFLTKAKGWHTILEGVAIRLFWTLVLISMVWTFGMMALRQADIGEFFAEFTRFIIFTGFFFWLLTNAVSGHNIAGSIITSMQILGNQASGQTGSGHGNIVEVGIKMWHLFLQNISFWSPIDSFIAFVLTLIIVIILTVIAVNMLLLLISSWVLLYAGIFFLGFGGARWTTDFAINYYKTVLGIGIQLLVMTLIVGIGSDFLTNYYGKMSKNIMNFEELGVMLIFAVAFYFLVSKLPPMIAGIITGSSINAGGVGNYSGGQVVGAAAATMAVASMGATYLAEGARQMAAAGAVATDAAKSIDTGGTPFATPNPDGSAQTVSHDPWEVPDDHLTRKPK</sequence>
<dbReference type="GO" id="GO:0016020">
    <property type="term" value="C:membrane"/>
    <property type="evidence" value="ECO:0007669"/>
    <property type="project" value="UniProtKB-SubCell"/>
</dbReference>
<dbReference type="InterPro" id="IPR014150">
    <property type="entry name" value="Conjugal_tfr_TrbL"/>
</dbReference>
<dbReference type="Pfam" id="PF04610">
    <property type="entry name" value="TrbL"/>
    <property type="match status" value="1"/>
</dbReference>
<keyword evidence="7" id="KW-0732">Signal</keyword>
<feature type="region of interest" description="Disordered" evidence="5">
    <location>
        <begin position="345"/>
        <end position="379"/>
    </location>
</feature>
<evidence type="ECO:0000256" key="3">
    <source>
        <dbReference type="ARBA" id="ARBA00022989"/>
    </source>
</evidence>
<dbReference type="NCBIfam" id="TIGR02783">
    <property type="entry name" value="TrbL_P"/>
    <property type="match status" value="1"/>
</dbReference>
<evidence type="ECO:0000313" key="8">
    <source>
        <dbReference type="EMBL" id="SEG06764.1"/>
    </source>
</evidence>
<keyword evidence="4 6" id="KW-0472">Membrane</keyword>
<feature type="transmembrane region" description="Helical" evidence="6">
    <location>
        <begin position="261"/>
        <end position="282"/>
    </location>
</feature>
<feature type="transmembrane region" description="Helical" evidence="6">
    <location>
        <begin position="302"/>
        <end position="323"/>
    </location>
</feature>
<feature type="transmembrane region" description="Helical" evidence="6">
    <location>
        <begin position="59"/>
        <end position="81"/>
    </location>
</feature>
<dbReference type="EMBL" id="FNUX01000024">
    <property type="protein sequence ID" value="SEG06764.1"/>
    <property type="molecule type" value="Genomic_DNA"/>
</dbReference>
<proteinExistence type="predicted"/>
<evidence type="ECO:0000256" key="6">
    <source>
        <dbReference type="SAM" id="Phobius"/>
    </source>
</evidence>
<accession>A0A1H5X4R9</accession>
<feature type="transmembrane region" description="Helical" evidence="6">
    <location>
        <begin position="195"/>
        <end position="213"/>
    </location>
</feature>
<feature type="compositionally biased region" description="Basic and acidic residues" evidence="5">
    <location>
        <begin position="365"/>
        <end position="379"/>
    </location>
</feature>
<reference evidence="8 9" key="1">
    <citation type="submission" date="2016-10" db="EMBL/GenBank/DDBJ databases">
        <authorList>
            <person name="de Groot N.N."/>
        </authorList>
    </citation>
    <scope>NUCLEOTIDE SEQUENCE [LARGE SCALE GENOMIC DNA]</scope>
    <source>
        <strain evidence="8 9">Nm13</strain>
    </source>
</reference>
<evidence type="ECO:0000313" key="9">
    <source>
        <dbReference type="Proteomes" id="UP000236753"/>
    </source>
</evidence>
<evidence type="ECO:0000256" key="4">
    <source>
        <dbReference type="ARBA" id="ARBA00023136"/>
    </source>
</evidence>
<feature type="signal peptide" evidence="7">
    <location>
        <begin position="1"/>
        <end position="24"/>
    </location>
</feature>
<dbReference type="InterPro" id="IPR007688">
    <property type="entry name" value="Conjugal_tfr_TrbL/VirB6"/>
</dbReference>
<dbReference type="RefSeq" id="WP_258039428.1">
    <property type="nucleotide sequence ID" value="NZ_FNUX01000024.1"/>
</dbReference>
<evidence type="ECO:0000256" key="5">
    <source>
        <dbReference type="SAM" id="MobiDB-lite"/>
    </source>
</evidence>
<dbReference type="Proteomes" id="UP000236753">
    <property type="component" value="Unassembled WGS sequence"/>
</dbReference>
<evidence type="ECO:0000256" key="1">
    <source>
        <dbReference type="ARBA" id="ARBA00004141"/>
    </source>
</evidence>
<dbReference type="AlphaFoldDB" id="A0A1H5X4R9"/>
<protein>
    <submittedName>
        <fullName evidence="8">Type IV secretion system protein TrbL</fullName>
    </submittedName>
</protein>
<name>A0A1H5X4R9_9PROT</name>
<keyword evidence="3 6" id="KW-1133">Transmembrane helix</keyword>
<comment type="subcellular location">
    <subcellularLocation>
        <location evidence="1">Membrane</location>
        <topology evidence="1">Multi-pass membrane protein</topology>
    </subcellularLocation>
</comment>
<keyword evidence="2 6" id="KW-0812">Transmembrane</keyword>
<feature type="transmembrane region" description="Helical" evidence="6">
    <location>
        <begin position="93"/>
        <end position="111"/>
    </location>
</feature>